<reference evidence="5 6" key="1">
    <citation type="submission" date="2016-11" db="EMBL/GenBank/DDBJ databases">
        <authorList>
            <person name="Jaros S."/>
            <person name="Januszkiewicz K."/>
            <person name="Wedrychowicz H."/>
        </authorList>
    </citation>
    <scope>NUCLEOTIDE SEQUENCE [LARGE SCALE GENOMIC DNA]</scope>
    <source>
        <strain evidence="5 6">DSM 21864</strain>
    </source>
</reference>
<feature type="domain" description="Solute-binding protein family 5" evidence="4">
    <location>
        <begin position="77"/>
        <end position="456"/>
    </location>
</feature>
<dbReference type="STRING" id="1121298.SAMN05444401_2654"/>
<dbReference type="RefSeq" id="WP_073007405.1">
    <property type="nucleotide sequence ID" value="NZ_FQZO01000004.1"/>
</dbReference>
<dbReference type="Pfam" id="PF00496">
    <property type="entry name" value="SBP_bac_5"/>
    <property type="match status" value="1"/>
</dbReference>
<dbReference type="PANTHER" id="PTHR30290:SF9">
    <property type="entry name" value="OLIGOPEPTIDE-BINDING PROTEIN APPA"/>
    <property type="match status" value="1"/>
</dbReference>
<keyword evidence="6" id="KW-1185">Reference proteome</keyword>
<name>A0A1M6I5M9_9CLOT</name>
<dbReference type="EMBL" id="FQZO01000004">
    <property type="protein sequence ID" value="SHJ29731.1"/>
    <property type="molecule type" value="Genomic_DNA"/>
</dbReference>
<dbReference type="Gene3D" id="3.90.76.10">
    <property type="entry name" value="Dipeptide-binding Protein, Domain 1"/>
    <property type="match status" value="1"/>
</dbReference>
<dbReference type="InterPro" id="IPR030678">
    <property type="entry name" value="Peptide/Ni-bd"/>
</dbReference>
<dbReference type="Proteomes" id="UP000184080">
    <property type="component" value="Unassembled WGS sequence"/>
</dbReference>
<dbReference type="InterPro" id="IPR000914">
    <property type="entry name" value="SBP_5_dom"/>
</dbReference>
<accession>A0A1M6I5M9</accession>
<dbReference type="GO" id="GO:0042597">
    <property type="term" value="C:periplasmic space"/>
    <property type="evidence" value="ECO:0007669"/>
    <property type="project" value="UniProtKB-ARBA"/>
</dbReference>
<dbReference type="Gene3D" id="3.10.105.10">
    <property type="entry name" value="Dipeptide-binding Protein, Domain 3"/>
    <property type="match status" value="1"/>
</dbReference>
<dbReference type="PANTHER" id="PTHR30290">
    <property type="entry name" value="PERIPLASMIC BINDING COMPONENT OF ABC TRANSPORTER"/>
    <property type="match status" value="1"/>
</dbReference>
<protein>
    <submittedName>
        <fullName evidence="5">Peptide/nickel transport system substrate-binding protein</fullName>
    </submittedName>
</protein>
<evidence type="ECO:0000256" key="1">
    <source>
        <dbReference type="ARBA" id="ARBA00005695"/>
    </source>
</evidence>
<dbReference type="PIRSF" id="PIRSF002741">
    <property type="entry name" value="MppA"/>
    <property type="match status" value="1"/>
</dbReference>
<dbReference type="GO" id="GO:1904680">
    <property type="term" value="F:peptide transmembrane transporter activity"/>
    <property type="evidence" value="ECO:0007669"/>
    <property type="project" value="TreeGrafter"/>
</dbReference>
<organism evidence="5 6">
    <name type="scientific">Clostridium amylolyticum</name>
    <dbReference type="NCBI Taxonomy" id="1121298"/>
    <lineage>
        <taxon>Bacteria</taxon>
        <taxon>Bacillati</taxon>
        <taxon>Bacillota</taxon>
        <taxon>Clostridia</taxon>
        <taxon>Eubacteriales</taxon>
        <taxon>Clostridiaceae</taxon>
        <taxon>Clostridium</taxon>
    </lineage>
</organism>
<sequence length="556" mass="64099">MTKKISIMLSMLFFLNLLTACVYKNENIRSSPIENNIRYGVYNLPSDFSYNKNDIYDNKDIFNGLFEGLVELDKTGKVVPALCESYDITDNGIEYRFKLRESLYWSDGSEITSEDFMELFKELLSPSSPKEFASELKSIYGASNYKKGEGTFNDVAIKAADPHVLVIRLNNKDNNFIKALCKSEYYLRKDFNNLRNLKENYKSILYSGAFKVENYNGDTLYLKRNPKYRSLENASKNDIIMEKKSSSESALADFNLSKCHIFKNPPLSQLQQLESSGYINKSFNGTTIGLYFNNKDNKLDLNFRKALEAAFYAAIIKEDTKSLQWTQYSYGDTFYNKNTNDDNIRVSSNGIKDDNKLKERFTSESERAESLLNNSSFKDTKYLNVVVENNEKNKAIAAFVSKALKDILSIKCNVTYVEKDQVNNSIKENNFSVFITGITTKSNEDFIYTWYSKSDKNIFKFLDIKYDTLINKYALEKNEIIKKSYLVEAQKHIEDNKIFMPLFFDFDVLCKGENVENITFDGEGNIILKEMFKGDNTPNKSIEEIEIHDKDIVPIG</sequence>
<gene>
    <name evidence="5" type="ORF">SAMN05444401_2654</name>
</gene>
<dbReference type="AlphaFoldDB" id="A0A1M6I5M9"/>
<dbReference type="PROSITE" id="PS51257">
    <property type="entry name" value="PROKAR_LIPOPROTEIN"/>
    <property type="match status" value="1"/>
</dbReference>
<dbReference type="GO" id="GO:0015833">
    <property type="term" value="P:peptide transport"/>
    <property type="evidence" value="ECO:0007669"/>
    <property type="project" value="TreeGrafter"/>
</dbReference>
<dbReference type="InterPro" id="IPR039424">
    <property type="entry name" value="SBP_5"/>
</dbReference>
<evidence type="ECO:0000313" key="6">
    <source>
        <dbReference type="Proteomes" id="UP000184080"/>
    </source>
</evidence>
<keyword evidence="2" id="KW-0813">Transport</keyword>
<proteinExistence type="inferred from homology"/>
<dbReference type="Gene3D" id="3.40.190.10">
    <property type="entry name" value="Periplasmic binding protein-like II"/>
    <property type="match status" value="1"/>
</dbReference>
<evidence type="ECO:0000256" key="2">
    <source>
        <dbReference type="ARBA" id="ARBA00022448"/>
    </source>
</evidence>
<evidence type="ECO:0000256" key="3">
    <source>
        <dbReference type="ARBA" id="ARBA00022729"/>
    </source>
</evidence>
<dbReference type="GO" id="GO:0043190">
    <property type="term" value="C:ATP-binding cassette (ABC) transporter complex"/>
    <property type="evidence" value="ECO:0007669"/>
    <property type="project" value="InterPro"/>
</dbReference>
<dbReference type="SUPFAM" id="SSF53850">
    <property type="entry name" value="Periplasmic binding protein-like II"/>
    <property type="match status" value="1"/>
</dbReference>
<keyword evidence="3" id="KW-0732">Signal</keyword>
<evidence type="ECO:0000313" key="5">
    <source>
        <dbReference type="EMBL" id="SHJ29731.1"/>
    </source>
</evidence>
<comment type="similarity">
    <text evidence="1">Belongs to the bacterial solute-binding protein 5 family.</text>
</comment>
<evidence type="ECO:0000259" key="4">
    <source>
        <dbReference type="Pfam" id="PF00496"/>
    </source>
</evidence>